<comment type="caution">
    <text evidence="2">The sequence shown here is derived from an EMBL/GenBank/DDBJ whole genome shotgun (WGS) entry which is preliminary data.</text>
</comment>
<name>A0A9P9FYT0_FUSRE</name>
<proteinExistence type="predicted"/>
<organism evidence="2 3">
    <name type="scientific">Fusarium redolens</name>
    <dbReference type="NCBI Taxonomy" id="48865"/>
    <lineage>
        <taxon>Eukaryota</taxon>
        <taxon>Fungi</taxon>
        <taxon>Dikarya</taxon>
        <taxon>Ascomycota</taxon>
        <taxon>Pezizomycotina</taxon>
        <taxon>Sordariomycetes</taxon>
        <taxon>Hypocreomycetidae</taxon>
        <taxon>Hypocreales</taxon>
        <taxon>Nectriaceae</taxon>
        <taxon>Fusarium</taxon>
        <taxon>Fusarium redolens species complex</taxon>
    </lineage>
</organism>
<keyword evidence="3" id="KW-1185">Reference proteome</keyword>
<evidence type="ECO:0000313" key="3">
    <source>
        <dbReference type="Proteomes" id="UP000720189"/>
    </source>
</evidence>
<dbReference type="AlphaFoldDB" id="A0A9P9FYT0"/>
<feature type="region of interest" description="Disordered" evidence="1">
    <location>
        <begin position="1"/>
        <end position="25"/>
    </location>
</feature>
<gene>
    <name evidence="2" type="ORF">BKA55DRAFT_217258</name>
</gene>
<protein>
    <submittedName>
        <fullName evidence="2">Uncharacterized protein</fullName>
    </submittedName>
</protein>
<feature type="region of interest" description="Disordered" evidence="1">
    <location>
        <begin position="177"/>
        <end position="205"/>
    </location>
</feature>
<accession>A0A9P9FYT0</accession>
<feature type="compositionally biased region" description="Basic and acidic residues" evidence="1">
    <location>
        <begin position="115"/>
        <end position="143"/>
    </location>
</feature>
<dbReference type="EMBL" id="JAGMUX010000028">
    <property type="protein sequence ID" value="KAH7220503.1"/>
    <property type="molecule type" value="Genomic_DNA"/>
</dbReference>
<dbReference type="RefSeq" id="XP_046042107.1">
    <property type="nucleotide sequence ID" value="XM_046185208.1"/>
</dbReference>
<sequence>MSSVKDSTPDPDGQSDTLSHAKPEDDYWDRAEDILNRLREIHAVWPVIRAQGQDTATIRWCMHILRLCLEYDLVMQQFQQDPNIDPGLRAILRTVSKQRWEDGGLFEDPLPSKGTGDHAENANRVKTPPGDKMRKSLKRRAEADLGSDEETTEDRKIQRQRSAARVYRVLCSDMQKREEIKREQSVGAGDAAQSNRVLRSHSQKK</sequence>
<dbReference type="GeneID" id="70215162"/>
<evidence type="ECO:0000256" key="1">
    <source>
        <dbReference type="SAM" id="MobiDB-lite"/>
    </source>
</evidence>
<evidence type="ECO:0000313" key="2">
    <source>
        <dbReference type="EMBL" id="KAH7220503.1"/>
    </source>
</evidence>
<dbReference type="Proteomes" id="UP000720189">
    <property type="component" value="Unassembled WGS sequence"/>
</dbReference>
<reference evidence="2" key="1">
    <citation type="journal article" date="2021" name="Nat. Commun.">
        <title>Genetic determinants of endophytism in the Arabidopsis root mycobiome.</title>
        <authorList>
            <person name="Mesny F."/>
            <person name="Miyauchi S."/>
            <person name="Thiergart T."/>
            <person name="Pickel B."/>
            <person name="Atanasova L."/>
            <person name="Karlsson M."/>
            <person name="Huettel B."/>
            <person name="Barry K.W."/>
            <person name="Haridas S."/>
            <person name="Chen C."/>
            <person name="Bauer D."/>
            <person name="Andreopoulos W."/>
            <person name="Pangilinan J."/>
            <person name="LaButti K."/>
            <person name="Riley R."/>
            <person name="Lipzen A."/>
            <person name="Clum A."/>
            <person name="Drula E."/>
            <person name="Henrissat B."/>
            <person name="Kohler A."/>
            <person name="Grigoriev I.V."/>
            <person name="Martin F.M."/>
            <person name="Hacquard S."/>
        </authorList>
    </citation>
    <scope>NUCLEOTIDE SEQUENCE</scope>
    <source>
        <strain evidence="2">MPI-CAGE-AT-0023</strain>
    </source>
</reference>
<feature type="region of interest" description="Disordered" evidence="1">
    <location>
        <begin position="103"/>
        <end position="164"/>
    </location>
</feature>
<dbReference type="OrthoDB" id="5105156at2759"/>